<reference evidence="2" key="1">
    <citation type="submission" date="2019-08" db="EMBL/GenBank/DDBJ databases">
        <authorList>
            <person name="Kucharzyk K."/>
            <person name="Murdoch R.W."/>
            <person name="Higgins S."/>
            <person name="Loffler F."/>
        </authorList>
    </citation>
    <scope>NUCLEOTIDE SEQUENCE</scope>
</reference>
<evidence type="ECO:0000313" key="2">
    <source>
        <dbReference type="EMBL" id="MPN28803.1"/>
    </source>
</evidence>
<gene>
    <name evidence="2" type="primary">mdtC_56</name>
    <name evidence="2" type="ORF">SDC9_176248</name>
</gene>
<keyword evidence="1" id="KW-0472">Membrane</keyword>
<accession>A0A645GYU1</accession>
<dbReference type="InterPro" id="IPR001036">
    <property type="entry name" value="Acrflvin-R"/>
</dbReference>
<evidence type="ECO:0000256" key="1">
    <source>
        <dbReference type="SAM" id="Phobius"/>
    </source>
</evidence>
<dbReference type="GO" id="GO:0042910">
    <property type="term" value="F:xenobiotic transmembrane transporter activity"/>
    <property type="evidence" value="ECO:0007669"/>
    <property type="project" value="TreeGrafter"/>
</dbReference>
<name>A0A645GYU1_9ZZZZ</name>
<dbReference type="Pfam" id="PF00873">
    <property type="entry name" value="ACR_tran"/>
    <property type="match status" value="1"/>
</dbReference>
<feature type="transmembrane region" description="Helical" evidence="1">
    <location>
        <begin position="31"/>
        <end position="53"/>
    </location>
</feature>
<sequence length="142" mass="16036">MKQPLVIVFIIPVSFIGIFLTFYLFNLNFDQGGFAAFILLAGISVNANIYVLNEYNNIRRANRLITPMKAYLKAWNVKIRPIFLTIVSTVLGFIPFMVGEYREAFWFPLAAGTIGGLILSFIALFLFLPLFMGVGKDRSTQL</sequence>
<feature type="transmembrane region" description="Helical" evidence="1">
    <location>
        <begin position="79"/>
        <end position="98"/>
    </location>
</feature>
<proteinExistence type="predicted"/>
<protein>
    <submittedName>
        <fullName evidence="2">Multidrug resistance protein MdtC</fullName>
    </submittedName>
</protein>
<dbReference type="PANTHER" id="PTHR32063:SF0">
    <property type="entry name" value="SWARMING MOTILITY PROTEIN SWRC"/>
    <property type="match status" value="1"/>
</dbReference>
<keyword evidence="1" id="KW-1133">Transmembrane helix</keyword>
<dbReference type="Gene3D" id="1.20.1640.10">
    <property type="entry name" value="Multidrug efflux transporter AcrB transmembrane domain"/>
    <property type="match status" value="1"/>
</dbReference>
<organism evidence="2">
    <name type="scientific">bioreactor metagenome</name>
    <dbReference type="NCBI Taxonomy" id="1076179"/>
    <lineage>
        <taxon>unclassified sequences</taxon>
        <taxon>metagenomes</taxon>
        <taxon>ecological metagenomes</taxon>
    </lineage>
</organism>
<dbReference type="EMBL" id="VSSQ01079226">
    <property type="protein sequence ID" value="MPN28803.1"/>
    <property type="molecule type" value="Genomic_DNA"/>
</dbReference>
<dbReference type="PANTHER" id="PTHR32063">
    <property type="match status" value="1"/>
</dbReference>
<comment type="caution">
    <text evidence="2">The sequence shown here is derived from an EMBL/GenBank/DDBJ whole genome shotgun (WGS) entry which is preliminary data.</text>
</comment>
<dbReference type="SUPFAM" id="SSF82866">
    <property type="entry name" value="Multidrug efflux transporter AcrB transmembrane domain"/>
    <property type="match status" value="1"/>
</dbReference>
<feature type="transmembrane region" description="Helical" evidence="1">
    <location>
        <begin position="104"/>
        <end position="128"/>
    </location>
</feature>
<feature type="transmembrane region" description="Helical" evidence="1">
    <location>
        <begin position="5"/>
        <end position="25"/>
    </location>
</feature>
<dbReference type="AlphaFoldDB" id="A0A645GYU1"/>
<dbReference type="GO" id="GO:0005886">
    <property type="term" value="C:plasma membrane"/>
    <property type="evidence" value="ECO:0007669"/>
    <property type="project" value="TreeGrafter"/>
</dbReference>
<keyword evidence="1" id="KW-0812">Transmembrane</keyword>